<dbReference type="AlphaFoldDB" id="C5BUZ9"/>
<proteinExistence type="predicted"/>
<dbReference type="KEGG" id="bcv:Bcav_0108"/>
<dbReference type="OrthoDB" id="4303577at2"/>
<dbReference type="eggNOG" id="ENOG5033VBA">
    <property type="taxonomic scope" value="Bacteria"/>
</dbReference>
<accession>C5BUZ9</accession>
<gene>
    <name evidence="2" type="ordered locus">Bcav_0108</name>
</gene>
<protein>
    <recommendedName>
        <fullName evidence="4">DUF1648 domain-containing protein</fullName>
    </recommendedName>
</protein>
<reference evidence="2 3" key="1">
    <citation type="journal article" date="2009" name="Stand. Genomic Sci.">
        <title>Complete genome sequence of Beutenbergia cavernae type strain (HKI 0122).</title>
        <authorList>
            <person name="Land M."/>
            <person name="Pukall R."/>
            <person name="Abt B."/>
            <person name="Goker M."/>
            <person name="Rohde M."/>
            <person name="Glavina Del Rio T."/>
            <person name="Tice H."/>
            <person name="Copeland A."/>
            <person name="Cheng J.F."/>
            <person name="Lucas S."/>
            <person name="Chen F."/>
            <person name="Nolan M."/>
            <person name="Bruce D."/>
            <person name="Goodwin L."/>
            <person name="Pitluck S."/>
            <person name="Ivanova N."/>
            <person name="Mavromatis K."/>
            <person name="Ovchinnikova G."/>
            <person name="Pati A."/>
            <person name="Chen A."/>
            <person name="Palaniappan K."/>
            <person name="Hauser L."/>
            <person name="Chang Y.J."/>
            <person name="Jefferies C.C."/>
            <person name="Saunders E."/>
            <person name="Brettin T."/>
            <person name="Detter J.C."/>
            <person name="Han C."/>
            <person name="Chain P."/>
            <person name="Bristow J."/>
            <person name="Eisen J.A."/>
            <person name="Markowitz V."/>
            <person name="Hugenholtz P."/>
            <person name="Kyrpides N.C."/>
            <person name="Klenk H.P."/>
            <person name="Lapidus A."/>
        </authorList>
    </citation>
    <scope>NUCLEOTIDE SEQUENCE [LARGE SCALE GENOMIC DNA]</scope>
    <source>
        <strain evidence="3">ATCC BAA-8 / DSM 12333 / NBRC 16432</strain>
    </source>
</reference>
<organism evidence="2 3">
    <name type="scientific">Beutenbergia cavernae (strain ATCC BAA-8 / DSM 12333 / CCUG 43141 / JCM 11478 / NBRC 16432 / NCIMB 13614 / HKI 0122)</name>
    <dbReference type="NCBI Taxonomy" id="471853"/>
    <lineage>
        <taxon>Bacteria</taxon>
        <taxon>Bacillati</taxon>
        <taxon>Actinomycetota</taxon>
        <taxon>Actinomycetes</taxon>
        <taxon>Micrococcales</taxon>
        <taxon>Beutenbergiaceae</taxon>
        <taxon>Beutenbergia</taxon>
    </lineage>
</organism>
<feature type="transmembrane region" description="Helical" evidence="1">
    <location>
        <begin position="72"/>
        <end position="93"/>
    </location>
</feature>
<feature type="transmembrane region" description="Helical" evidence="1">
    <location>
        <begin position="25"/>
        <end position="46"/>
    </location>
</feature>
<keyword evidence="1" id="KW-0812">Transmembrane</keyword>
<feature type="transmembrane region" description="Helical" evidence="1">
    <location>
        <begin position="100"/>
        <end position="123"/>
    </location>
</feature>
<keyword evidence="3" id="KW-1185">Reference proteome</keyword>
<feature type="transmembrane region" description="Helical" evidence="1">
    <location>
        <begin position="193"/>
        <end position="210"/>
    </location>
</feature>
<dbReference type="EMBL" id="CP001618">
    <property type="protein sequence ID" value="ACQ78373.1"/>
    <property type="molecule type" value="Genomic_DNA"/>
</dbReference>
<evidence type="ECO:0000313" key="2">
    <source>
        <dbReference type="EMBL" id="ACQ78373.1"/>
    </source>
</evidence>
<feature type="transmembrane region" description="Helical" evidence="1">
    <location>
        <begin position="135"/>
        <end position="157"/>
    </location>
</feature>
<dbReference type="HOGENOM" id="CLU_054762_1_0_11"/>
<feature type="transmembrane region" description="Helical" evidence="1">
    <location>
        <begin position="222"/>
        <end position="243"/>
    </location>
</feature>
<evidence type="ECO:0008006" key="4">
    <source>
        <dbReference type="Google" id="ProtNLM"/>
    </source>
</evidence>
<evidence type="ECO:0000256" key="1">
    <source>
        <dbReference type="SAM" id="Phobius"/>
    </source>
</evidence>
<keyword evidence="1" id="KW-1133">Transmembrane helix</keyword>
<dbReference type="Proteomes" id="UP000007962">
    <property type="component" value="Chromosome"/>
</dbReference>
<dbReference type="RefSeq" id="WP_012725153.1">
    <property type="nucleotide sequence ID" value="NC_012669.1"/>
</dbReference>
<sequence>MTTPDRPAARVPEARVVRPAPWRRPLALGLVWLPVVLLAVLGSVWLPRLPDVTASHWSGSGAADGFTASVPFWAWTTAVAAAIAAVATIVAYARRVLPFVAVWCVVGGAFVTALAALLWTASAAATLRAPGPEQALLGAGGVAALFVPFAWAGLAFLAHGRPAVVRPEPASIEPLPLADTERAAWSTTLTSRMFLYLAAGVGVLGGLMTFSAANGNPETRGIFVPLAVLFVGVAFMLLVLARVRVSVDGRGLRLTSWLGFPVTRIPLDDVAAARAEQLEPGEWGGWGYRWMPGRTAFVLRRGPALVVDRRDGRQFAVTLDDPATPAALLERLRADVA</sequence>
<name>C5BUZ9_BEUC1</name>
<evidence type="ECO:0000313" key="3">
    <source>
        <dbReference type="Proteomes" id="UP000007962"/>
    </source>
</evidence>
<keyword evidence="1" id="KW-0472">Membrane</keyword>
<dbReference type="STRING" id="471853.Bcav_0108"/>